<dbReference type="PANTHER" id="PTHR41368:SF1">
    <property type="entry name" value="PROTEIN YGHO"/>
    <property type="match status" value="1"/>
</dbReference>
<dbReference type="Proteomes" id="UP000298781">
    <property type="component" value="Chromosome"/>
</dbReference>
<dbReference type="KEGG" id="pstg:E8M01_00945"/>
<keyword evidence="2" id="KW-1185">Reference proteome</keyword>
<protein>
    <submittedName>
        <fullName evidence="1">GNAT family N-acetyltransferase</fullName>
    </submittedName>
</protein>
<dbReference type="RefSeq" id="WP_136958398.1">
    <property type="nucleotide sequence ID" value="NZ_CP039690.1"/>
</dbReference>
<keyword evidence="1" id="KW-0808">Transferase</keyword>
<reference evidence="1 2" key="1">
    <citation type="submission" date="2019-04" db="EMBL/GenBank/DDBJ databases">
        <title>Phreatobacter aquaticus sp. nov.</title>
        <authorList>
            <person name="Choi A."/>
        </authorList>
    </citation>
    <scope>NUCLEOTIDE SEQUENCE [LARGE SCALE GENOMIC DNA]</scope>
    <source>
        <strain evidence="1 2">KCTC 52518</strain>
    </source>
</reference>
<dbReference type="InterPro" id="IPR039968">
    <property type="entry name" value="BcerS-like"/>
</dbReference>
<evidence type="ECO:0000313" key="2">
    <source>
        <dbReference type="Proteomes" id="UP000298781"/>
    </source>
</evidence>
<gene>
    <name evidence="1" type="ORF">E8M01_00945</name>
</gene>
<organism evidence="1 2">
    <name type="scientific">Phreatobacter stygius</name>
    <dbReference type="NCBI Taxonomy" id="1940610"/>
    <lineage>
        <taxon>Bacteria</taxon>
        <taxon>Pseudomonadati</taxon>
        <taxon>Pseudomonadota</taxon>
        <taxon>Alphaproteobacteria</taxon>
        <taxon>Hyphomicrobiales</taxon>
        <taxon>Phreatobacteraceae</taxon>
        <taxon>Phreatobacter</taxon>
    </lineage>
</organism>
<dbReference type="GO" id="GO:0016740">
    <property type="term" value="F:transferase activity"/>
    <property type="evidence" value="ECO:0007669"/>
    <property type="project" value="UniProtKB-KW"/>
</dbReference>
<dbReference type="OrthoDB" id="9806005at2"/>
<dbReference type="PANTHER" id="PTHR41368">
    <property type="entry name" value="PROTEIN YGHO"/>
    <property type="match status" value="1"/>
</dbReference>
<dbReference type="EMBL" id="CP039690">
    <property type="protein sequence ID" value="QCI62935.1"/>
    <property type="molecule type" value="Genomic_DNA"/>
</dbReference>
<accession>A0A4D7ATM0</accession>
<evidence type="ECO:0000313" key="1">
    <source>
        <dbReference type="EMBL" id="QCI62935.1"/>
    </source>
</evidence>
<dbReference type="Gene3D" id="3.40.630.30">
    <property type="match status" value="1"/>
</dbReference>
<dbReference type="InterPro" id="IPR016181">
    <property type="entry name" value="Acyl_CoA_acyltransferase"/>
</dbReference>
<name>A0A4D7ATM0_9HYPH</name>
<proteinExistence type="predicted"/>
<sequence>MIRITRGDRAAAFAVTAEVYPASSPYVPPMWSDFDRMFDPARNPLVTEGHGRFELFVAWRDGRPVGRIGASLHQASNIRHGTRRAQFGFFDCADDPEVAAALLTAAEDWGRAAGMTEMAGNFNLTAMQQIGVVTEGFERQPYSDMVHSPPHIARLLGTNGYSATFPMTTFETDLTALDPAALLGPAQAAIFADPDFAWMPIDRKSFRTRLAEARTVLNDGFADNPMFVPTSPAEYLFQAGDMMWVIDKRISCVAHYRGQPVGVILVIPDLNPLVKAVGGRMGLGFAWHLVKQRLTNRRAVLIYQSVSRAMHGRGINGAMLFKVASAMKAIGYDRLGTTWIADVNGASLRQMDKLGARPLHRLHLFAKPLFAPPLAPASPPEAA</sequence>
<dbReference type="AlphaFoldDB" id="A0A4D7ATM0"/>
<dbReference type="SUPFAM" id="SSF55729">
    <property type="entry name" value="Acyl-CoA N-acyltransferases (Nat)"/>
    <property type="match status" value="1"/>
</dbReference>